<dbReference type="InterPro" id="IPR013783">
    <property type="entry name" value="Ig-like_fold"/>
</dbReference>
<dbReference type="Proteomes" id="UP000002279">
    <property type="component" value="Chromosome 14"/>
</dbReference>
<dbReference type="GO" id="GO:0003823">
    <property type="term" value="F:antigen binding"/>
    <property type="evidence" value="ECO:0000318"/>
    <property type="project" value="GO_Central"/>
</dbReference>
<evidence type="ECO:0000313" key="10">
    <source>
        <dbReference type="Proteomes" id="UP000002279"/>
    </source>
</evidence>
<comment type="subcellular location">
    <subcellularLocation>
        <location evidence="1">Cell membrane</location>
    </subcellularLocation>
    <subcellularLocation>
        <location evidence="2">Secreted</location>
    </subcellularLocation>
</comment>
<reference evidence="9" key="2">
    <citation type="submission" date="2025-08" db="UniProtKB">
        <authorList>
            <consortium name="Ensembl"/>
        </authorList>
    </citation>
    <scope>IDENTIFICATION</scope>
    <source>
        <strain evidence="9">Glennie</strain>
    </source>
</reference>
<evidence type="ECO:0000256" key="2">
    <source>
        <dbReference type="ARBA" id="ARBA00004613"/>
    </source>
</evidence>
<evidence type="ECO:0000256" key="1">
    <source>
        <dbReference type="ARBA" id="ARBA00004236"/>
    </source>
</evidence>
<organism evidence="9 10">
    <name type="scientific">Ornithorhynchus anatinus</name>
    <name type="common">Duckbill platypus</name>
    <dbReference type="NCBI Taxonomy" id="9258"/>
    <lineage>
        <taxon>Eukaryota</taxon>
        <taxon>Metazoa</taxon>
        <taxon>Chordata</taxon>
        <taxon>Craniata</taxon>
        <taxon>Vertebrata</taxon>
        <taxon>Euteleostomi</taxon>
        <taxon>Mammalia</taxon>
        <taxon>Monotremata</taxon>
        <taxon>Ornithorhynchidae</taxon>
        <taxon>Ornithorhynchus</taxon>
    </lineage>
</organism>
<feature type="domain" description="Ig-like" evidence="8">
    <location>
        <begin position="127"/>
        <end position="221"/>
    </location>
</feature>
<dbReference type="GO" id="GO:0006958">
    <property type="term" value="P:complement activation, classical pathway"/>
    <property type="evidence" value="ECO:0000318"/>
    <property type="project" value="GO_Central"/>
</dbReference>
<dbReference type="Bgee" id="ENSOANG00000041593">
    <property type="expression patterns" value="Expressed in ovary and 3 other cell types or tissues"/>
</dbReference>
<evidence type="ECO:0000256" key="4">
    <source>
        <dbReference type="ARBA" id="ARBA00022525"/>
    </source>
</evidence>
<keyword evidence="6" id="KW-1015">Disulfide bond</keyword>
<evidence type="ECO:0000259" key="8">
    <source>
        <dbReference type="PROSITE" id="PS50835"/>
    </source>
</evidence>
<dbReference type="InterPro" id="IPR036179">
    <property type="entry name" value="Ig-like_dom_sf"/>
</dbReference>
<keyword evidence="10" id="KW-1185">Reference proteome</keyword>
<protein>
    <recommendedName>
        <fullName evidence="8">Ig-like domain-containing protein</fullName>
    </recommendedName>
</protein>
<dbReference type="InterPro" id="IPR003006">
    <property type="entry name" value="Ig/MHC_CS"/>
</dbReference>
<proteinExistence type="predicted"/>
<feature type="domain" description="Ig-like" evidence="8">
    <location>
        <begin position="255"/>
        <end position="332"/>
    </location>
</feature>
<evidence type="ECO:0000256" key="7">
    <source>
        <dbReference type="ARBA" id="ARBA00023319"/>
    </source>
</evidence>
<keyword evidence="5" id="KW-0472">Membrane</keyword>
<dbReference type="GO" id="GO:1903131">
    <property type="term" value="P:mononuclear cell differentiation"/>
    <property type="evidence" value="ECO:0007669"/>
    <property type="project" value="UniProtKB-ARBA"/>
</dbReference>
<dbReference type="FunFam" id="2.60.40.10:FF:000998">
    <property type="entry name" value="Immunoglobulin heavy constant epsilon"/>
    <property type="match status" value="1"/>
</dbReference>
<dbReference type="FunFam" id="2.60.40.10:FF:000463">
    <property type="entry name" value="Immunoglobulin heavy constant gamma 1"/>
    <property type="match status" value="1"/>
</dbReference>
<dbReference type="PANTHER" id="PTHR23411">
    <property type="entry name" value="TAPASIN"/>
    <property type="match status" value="1"/>
</dbReference>
<dbReference type="InParanoid" id="A0A6I8PT78"/>
<dbReference type="InterPro" id="IPR050380">
    <property type="entry name" value="Immune_Resp_Modulators"/>
</dbReference>
<evidence type="ECO:0000313" key="9">
    <source>
        <dbReference type="Ensembl" id="ENSOANP00000054742.1"/>
    </source>
</evidence>
<dbReference type="SUPFAM" id="SSF48726">
    <property type="entry name" value="Immunoglobulin"/>
    <property type="match status" value="4"/>
</dbReference>
<feature type="domain" description="Ig-like" evidence="8">
    <location>
        <begin position="13"/>
        <end position="102"/>
    </location>
</feature>
<name>A0A6I8PT78_ORNAN</name>
<keyword evidence="7" id="KW-0393">Immunoglobulin domain</keyword>
<dbReference type="InterPro" id="IPR003597">
    <property type="entry name" value="Ig_C1-set"/>
</dbReference>
<evidence type="ECO:0000256" key="3">
    <source>
        <dbReference type="ARBA" id="ARBA00022475"/>
    </source>
</evidence>
<keyword evidence="4" id="KW-0964">Secreted</keyword>
<accession>A0A6I8PT78</accession>
<dbReference type="PROSITE" id="PS50835">
    <property type="entry name" value="IG_LIKE"/>
    <property type="match status" value="4"/>
</dbReference>
<evidence type="ECO:0000256" key="5">
    <source>
        <dbReference type="ARBA" id="ARBA00023136"/>
    </source>
</evidence>
<dbReference type="CDD" id="cd05768">
    <property type="entry name" value="IgC1_CH3_IgAGD_CH4_IgAEM"/>
    <property type="match status" value="1"/>
</dbReference>
<reference evidence="9 10" key="1">
    <citation type="journal article" date="2008" name="Nature">
        <title>Genome analysis of the platypus reveals unique signatures of evolution.</title>
        <authorList>
            <person name="Warren W.C."/>
            <person name="Hillier L.W."/>
            <person name="Marshall Graves J.A."/>
            <person name="Birney E."/>
            <person name="Ponting C.P."/>
            <person name="Grutzner F."/>
            <person name="Belov K."/>
            <person name="Miller W."/>
            <person name="Clarke L."/>
            <person name="Chinwalla A.T."/>
            <person name="Yang S.P."/>
            <person name="Heger A."/>
            <person name="Locke D.P."/>
            <person name="Miethke P."/>
            <person name="Waters P.D."/>
            <person name="Veyrunes F."/>
            <person name="Fulton L."/>
            <person name="Fulton B."/>
            <person name="Graves T."/>
            <person name="Wallis J."/>
            <person name="Puente X.S."/>
            <person name="Lopez-Otin C."/>
            <person name="Ordonez G.R."/>
            <person name="Eichler E.E."/>
            <person name="Chen L."/>
            <person name="Cheng Z."/>
            <person name="Deakin J.E."/>
            <person name="Alsop A."/>
            <person name="Thompson K."/>
            <person name="Kirby P."/>
            <person name="Papenfuss A.T."/>
            <person name="Wakefield M.J."/>
            <person name="Olender T."/>
            <person name="Lancet D."/>
            <person name="Huttley G.A."/>
            <person name="Smit A.F."/>
            <person name="Pask A."/>
            <person name="Temple-Smith P."/>
            <person name="Batzer M.A."/>
            <person name="Walker J.A."/>
            <person name="Konkel M.K."/>
            <person name="Harris R.S."/>
            <person name="Whittington C.M."/>
            <person name="Wong E.S."/>
            <person name="Gemmell N.J."/>
            <person name="Buschiazzo E."/>
            <person name="Vargas Jentzsch I.M."/>
            <person name="Merkel A."/>
            <person name="Schmitz J."/>
            <person name="Zemann A."/>
            <person name="Churakov G."/>
            <person name="Kriegs J.O."/>
            <person name="Brosius J."/>
            <person name="Murchison E.P."/>
            <person name="Sachidanandam R."/>
            <person name="Smith C."/>
            <person name="Hannon G.J."/>
            <person name="Tsend-Ayush E."/>
            <person name="McMillan D."/>
            <person name="Attenborough R."/>
            <person name="Rens W."/>
            <person name="Ferguson-Smith M."/>
            <person name="Lefevre C.M."/>
            <person name="Sharp J.A."/>
            <person name="Nicholas K.R."/>
            <person name="Ray D.A."/>
            <person name="Kube M."/>
            <person name="Reinhardt R."/>
            <person name="Pringle T.H."/>
            <person name="Taylor J."/>
            <person name="Jones R.C."/>
            <person name="Nixon B."/>
            <person name="Dacheux J.L."/>
            <person name="Niwa H."/>
            <person name="Sekita Y."/>
            <person name="Huang X."/>
            <person name="Stark A."/>
            <person name="Kheradpour P."/>
            <person name="Kellis M."/>
            <person name="Flicek P."/>
            <person name="Chen Y."/>
            <person name="Webber C."/>
            <person name="Hardison R."/>
            <person name="Nelson J."/>
            <person name="Hallsworth-Pepin K."/>
            <person name="Delehaunty K."/>
            <person name="Markovic C."/>
            <person name="Minx P."/>
            <person name="Feng Y."/>
            <person name="Kremitzki C."/>
            <person name="Mitreva M."/>
            <person name="Glasscock J."/>
            <person name="Wylie T."/>
            <person name="Wohldmann P."/>
            <person name="Thiru P."/>
            <person name="Nhan M.N."/>
            <person name="Pohl C.S."/>
            <person name="Smith S.M."/>
            <person name="Hou S."/>
            <person name="Nefedov M."/>
            <person name="de Jong P.J."/>
            <person name="Renfree M.B."/>
            <person name="Mardis E.R."/>
            <person name="Wilson R.K."/>
        </authorList>
    </citation>
    <scope>NUCLEOTIDE SEQUENCE [LARGE SCALE GENOMIC DNA]</scope>
    <source>
        <strain evidence="9 10">Glennie</strain>
    </source>
</reference>
<dbReference type="FunFam" id="2.60.40.10:FF:001690">
    <property type="entry name" value="Immunoglobulin heavy constant epsilon"/>
    <property type="match status" value="1"/>
</dbReference>
<dbReference type="GO" id="GO:0042113">
    <property type="term" value="P:B cell activation"/>
    <property type="evidence" value="ECO:0007669"/>
    <property type="project" value="UniProtKB-ARBA"/>
</dbReference>
<dbReference type="AlphaFoldDB" id="A0A6I8PT78"/>
<reference evidence="9" key="3">
    <citation type="submission" date="2025-09" db="UniProtKB">
        <authorList>
            <consortium name="Ensembl"/>
        </authorList>
    </citation>
    <scope>IDENTIFICATION</scope>
    <source>
        <strain evidence="9">Glennie</strain>
    </source>
</reference>
<dbReference type="Gene3D" id="2.60.40.10">
    <property type="entry name" value="Immunoglobulins"/>
    <property type="match status" value="4"/>
</dbReference>
<keyword evidence="3" id="KW-1003">Cell membrane</keyword>
<feature type="domain" description="Ig-like" evidence="8">
    <location>
        <begin position="341"/>
        <end position="442"/>
    </location>
</feature>
<dbReference type="PROSITE" id="PS00290">
    <property type="entry name" value="IG_MHC"/>
    <property type="match status" value="2"/>
</dbReference>
<dbReference type="GO" id="GO:0034987">
    <property type="term" value="F:immunoglobulin receptor binding"/>
    <property type="evidence" value="ECO:0000318"/>
    <property type="project" value="GO_Central"/>
</dbReference>
<dbReference type="SMART" id="SM00407">
    <property type="entry name" value="IGc1"/>
    <property type="match status" value="4"/>
</dbReference>
<dbReference type="Pfam" id="PF07654">
    <property type="entry name" value="C1-set"/>
    <property type="match status" value="4"/>
</dbReference>
<dbReference type="GO" id="GO:0019731">
    <property type="term" value="P:antibacterial humoral response"/>
    <property type="evidence" value="ECO:0000318"/>
    <property type="project" value="GO_Central"/>
</dbReference>
<dbReference type="Ensembl" id="ENSOANT00000064233.1">
    <property type="protein sequence ID" value="ENSOANP00000054742.1"/>
    <property type="gene ID" value="ENSOANG00000041593.1"/>
</dbReference>
<dbReference type="InterPro" id="IPR007110">
    <property type="entry name" value="Ig-like_dom"/>
</dbReference>
<dbReference type="GO" id="GO:0005886">
    <property type="term" value="C:plasma membrane"/>
    <property type="evidence" value="ECO:0007669"/>
    <property type="project" value="UniProtKB-SubCell"/>
</dbReference>
<sequence length="447" mass="49572">MSCFCLPVWKVAPSVFPLTPSCEEVELSEVTLGCLVTGYSPDPVKVDWSPSFYNSKAQTYPSILHPTGLYSLSSKITVPAYNWHNKVYTCKVTHTPTNTIISGNVVAPAPPTPQTTTPVVTPAMKSPPAVRVVHSSCLPNGDAEATIQLLCLISDFSPAKIEVKWLEDDEEQDGFYVSESKRENNGKFSAYSEFNITQGEWLTGKTFTCSVRHMASKKDIQDYARSCKDINLIQNLKVSVSPPNPTDLFIARTPSLTCLVASLPDSEGIKLQWIHKGIERPASPIKIMKQPDGTFSAESTLSITLPEWMEGESFTCKVQHPDFPSIVEKAISKPLGKSLAPAVYVFPPHMDELAQKDTLSLTCLAKSFFPADIAVQWLHNDEDVEEDHFSVTKPQKDLTGQGTFFLYSKLDIQKSNWKRGDSFTCMVGHEALKRYSIQKTVRQNPGK</sequence>
<dbReference type="GO" id="GO:0042571">
    <property type="term" value="C:immunoglobulin complex, circulating"/>
    <property type="evidence" value="ECO:0000318"/>
    <property type="project" value="GO_Central"/>
</dbReference>
<dbReference type="GeneTree" id="ENSGT00940000163076"/>
<dbReference type="OMA" id="CISDSIQ"/>
<evidence type="ECO:0000256" key="6">
    <source>
        <dbReference type="ARBA" id="ARBA00023157"/>
    </source>
</evidence>